<gene>
    <name evidence="5" type="ORF">MU1_27670</name>
</gene>
<evidence type="ECO:0000256" key="2">
    <source>
        <dbReference type="ARBA" id="ARBA00023125"/>
    </source>
</evidence>
<dbReference type="InterPro" id="IPR010982">
    <property type="entry name" value="Lambda_DNA-bd_dom_sf"/>
</dbReference>
<dbReference type="InterPro" id="IPR001387">
    <property type="entry name" value="Cro/C1-type_HTH"/>
</dbReference>
<protein>
    <recommendedName>
        <fullName evidence="4">HTH cro/C1-type domain-containing protein</fullName>
    </recommendedName>
</protein>
<reference evidence="5 6" key="1">
    <citation type="submission" date="2023-03" db="EMBL/GenBank/DDBJ databases">
        <title>Draft genome sequence of the bacteria which degrade cell wall of Tricholomamatutake.</title>
        <authorList>
            <person name="Konishi Y."/>
            <person name="Fukuta Y."/>
            <person name="Shirasaka N."/>
        </authorList>
    </citation>
    <scope>NUCLEOTIDE SEQUENCE [LARGE SCALE GENOMIC DNA]</scope>
    <source>
        <strain evidence="6">mu1</strain>
    </source>
</reference>
<dbReference type="PANTHER" id="PTHR46797:SF23">
    <property type="entry name" value="HTH-TYPE TRANSCRIPTIONAL REGULATOR SUTR"/>
    <property type="match status" value="1"/>
</dbReference>
<evidence type="ECO:0000256" key="3">
    <source>
        <dbReference type="ARBA" id="ARBA00023163"/>
    </source>
</evidence>
<proteinExistence type="predicted"/>
<dbReference type="Proteomes" id="UP001157114">
    <property type="component" value="Unassembled WGS sequence"/>
</dbReference>
<keyword evidence="2" id="KW-0238">DNA-binding</keyword>
<evidence type="ECO:0000313" key="5">
    <source>
        <dbReference type="EMBL" id="GLX68422.1"/>
    </source>
</evidence>
<comment type="caution">
    <text evidence="5">The sequence shown here is derived from an EMBL/GenBank/DDBJ whole genome shotgun (WGS) entry which is preliminary data.</text>
</comment>
<dbReference type="InterPro" id="IPR050807">
    <property type="entry name" value="TransReg_Diox_bact_type"/>
</dbReference>
<dbReference type="SUPFAM" id="SSF47413">
    <property type="entry name" value="lambda repressor-like DNA-binding domains"/>
    <property type="match status" value="1"/>
</dbReference>
<evidence type="ECO:0000313" key="6">
    <source>
        <dbReference type="Proteomes" id="UP001157114"/>
    </source>
</evidence>
<dbReference type="SMART" id="SM00530">
    <property type="entry name" value="HTH_XRE"/>
    <property type="match status" value="1"/>
</dbReference>
<evidence type="ECO:0000256" key="1">
    <source>
        <dbReference type="ARBA" id="ARBA00023015"/>
    </source>
</evidence>
<keyword evidence="6" id="KW-1185">Reference proteome</keyword>
<dbReference type="CDD" id="cd00093">
    <property type="entry name" value="HTH_XRE"/>
    <property type="match status" value="1"/>
</dbReference>
<keyword evidence="1" id="KW-0805">Transcription regulation</keyword>
<dbReference type="RefSeq" id="WP_284239157.1">
    <property type="nucleotide sequence ID" value="NZ_BSSQ01000011.1"/>
</dbReference>
<evidence type="ECO:0000259" key="4">
    <source>
        <dbReference type="PROSITE" id="PS50943"/>
    </source>
</evidence>
<dbReference type="PANTHER" id="PTHR46797">
    <property type="entry name" value="HTH-TYPE TRANSCRIPTIONAL REGULATOR"/>
    <property type="match status" value="1"/>
</dbReference>
<dbReference type="Pfam" id="PF01381">
    <property type="entry name" value="HTH_3"/>
    <property type="match status" value="1"/>
</dbReference>
<accession>A0ABQ6GH88</accession>
<dbReference type="Gene3D" id="1.10.260.40">
    <property type="entry name" value="lambda repressor-like DNA-binding domains"/>
    <property type="match status" value="1"/>
</dbReference>
<sequence length="110" mass="12761">MTSILKLVGAKIRDLRRQKGWSQELLGEKAGVKFSYIGSVERGEQNITLLNLEKIAEALEVKVHHFFSYSREIKGIDISKESTIHELLEMMLRMDQSDLKKIRNIIKEFN</sequence>
<dbReference type="PROSITE" id="PS50943">
    <property type="entry name" value="HTH_CROC1"/>
    <property type="match status" value="1"/>
</dbReference>
<feature type="domain" description="HTH cro/C1-type" evidence="4">
    <location>
        <begin position="12"/>
        <end position="66"/>
    </location>
</feature>
<organism evidence="5 6">
    <name type="scientific">Paenibacillus glycanilyticus</name>
    <dbReference type="NCBI Taxonomy" id="126569"/>
    <lineage>
        <taxon>Bacteria</taxon>
        <taxon>Bacillati</taxon>
        <taxon>Bacillota</taxon>
        <taxon>Bacilli</taxon>
        <taxon>Bacillales</taxon>
        <taxon>Paenibacillaceae</taxon>
        <taxon>Paenibacillus</taxon>
    </lineage>
</organism>
<keyword evidence="3" id="KW-0804">Transcription</keyword>
<name>A0ABQ6GH88_9BACL</name>
<dbReference type="EMBL" id="BSSQ01000011">
    <property type="protein sequence ID" value="GLX68422.1"/>
    <property type="molecule type" value="Genomic_DNA"/>
</dbReference>